<dbReference type="GeneID" id="93375672"/>
<dbReference type="Gene3D" id="3.90.550.10">
    <property type="entry name" value="Spore Coat Polysaccharide Biosynthesis Protein SpsA, Chain A"/>
    <property type="match status" value="1"/>
</dbReference>
<keyword evidence="3" id="KW-1185">Reference proteome</keyword>
<reference evidence="2 3" key="2">
    <citation type="journal article" date="2016" name="Genome Announc.">
        <title>Draft Genome Sequence of Erythromycin- and Oxytetracycline-Sensitive Nocardia seriolae Strain U-1 (NBRC 110359).</title>
        <authorList>
            <person name="Imajoh M."/>
            <person name="Sukeda M."/>
            <person name="Shimizu M."/>
            <person name="Yamane J."/>
            <person name="Ohnishi K."/>
            <person name="Oshima S."/>
        </authorList>
    </citation>
    <scope>NUCLEOTIDE SEQUENCE [LARGE SCALE GENOMIC DNA]</scope>
    <source>
        <strain evidence="2 3">U-1</strain>
    </source>
</reference>
<dbReference type="EMBL" id="BBYQ01000073">
    <property type="protein sequence ID" value="GAP30150.1"/>
    <property type="molecule type" value="Genomic_DNA"/>
</dbReference>
<dbReference type="EMBL" id="CP017839">
    <property type="protein sequence ID" value="APA99741.1"/>
    <property type="molecule type" value="Genomic_DNA"/>
</dbReference>
<dbReference type="PANTHER" id="PTHR36529:SF1">
    <property type="entry name" value="GLYCOSYLTRANSFERASE"/>
    <property type="match status" value="1"/>
</dbReference>
<name>A0A0B8NJB9_9NOCA</name>
<dbReference type="RefSeq" id="WP_081986028.1">
    <property type="nucleotide sequence ID" value="NZ_AP017900.1"/>
</dbReference>
<reference evidence="3" key="1">
    <citation type="submission" date="2015-07" db="EMBL/GenBank/DDBJ databases">
        <title>Nocardia seriolae U-1 whole genome shotgun sequence.</title>
        <authorList>
            <person name="Imajoh M."/>
            <person name="Fukumoto Y."/>
            <person name="Sukeda M."/>
            <person name="Yamane J."/>
            <person name="Yamasaki K."/>
            <person name="Shimizu M."/>
            <person name="Ohnishi K."/>
            <person name="Oshima S."/>
        </authorList>
    </citation>
    <scope>NUCLEOTIDE SEQUENCE [LARGE SCALE GENOMIC DNA]</scope>
    <source>
        <strain evidence="3">U-1</strain>
    </source>
</reference>
<dbReference type="SUPFAM" id="SSF53448">
    <property type="entry name" value="Nucleotide-diphospho-sugar transferases"/>
    <property type="match status" value="1"/>
</dbReference>
<evidence type="ECO:0000313" key="4">
    <source>
        <dbReference type="Proteomes" id="UP000180166"/>
    </source>
</evidence>
<dbReference type="InterPro" id="IPR018641">
    <property type="entry name" value="Trfase_1_rSAM/seldom-assoc"/>
</dbReference>
<accession>A0A0B8NJB9</accession>
<evidence type="ECO:0000313" key="2">
    <source>
        <dbReference type="EMBL" id="GAP30150.1"/>
    </source>
</evidence>
<dbReference type="Proteomes" id="UP000180166">
    <property type="component" value="Chromosome"/>
</dbReference>
<proteinExistence type="predicted"/>
<dbReference type="OrthoDB" id="9798250at2"/>
<evidence type="ECO:0000313" key="3">
    <source>
        <dbReference type="Proteomes" id="UP000037179"/>
    </source>
</evidence>
<dbReference type="InterPro" id="IPR029044">
    <property type="entry name" value="Nucleotide-diphossugar_trans"/>
</dbReference>
<dbReference type="AlphaFoldDB" id="A0A0B8NJB9"/>
<dbReference type="Proteomes" id="UP000037179">
    <property type="component" value="Unassembled WGS sequence"/>
</dbReference>
<evidence type="ECO:0000313" key="1">
    <source>
        <dbReference type="EMBL" id="APA99741.1"/>
    </source>
</evidence>
<reference evidence="1 4" key="3">
    <citation type="submission" date="2016-10" db="EMBL/GenBank/DDBJ databases">
        <title>Genome sequence of Nocardia seriolae strain EM150506, isolated from Anguila japonica.</title>
        <authorList>
            <person name="Han H.-J."/>
        </authorList>
    </citation>
    <scope>NUCLEOTIDE SEQUENCE [LARGE SCALE GENOMIC DNA]</scope>
    <source>
        <strain evidence="1 4">EM150506</strain>
    </source>
</reference>
<organism evidence="2 3">
    <name type="scientific">Nocardia seriolae</name>
    <dbReference type="NCBI Taxonomy" id="37332"/>
    <lineage>
        <taxon>Bacteria</taxon>
        <taxon>Bacillati</taxon>
        <taxon>Actinomycetota</taxon>
        <taxon>Actinomycetes</taxon>
        <taxon>Mycobacteriales</taxon>
        <taxon>Nocardiaceae</taxon>
        <taxon>Nocardia</taxon>
    </lineage>
</organism>
<dbReference type="KEGG" id="nsr:NS506_05698"/>
<protein>
    <submittedName>
        <fullName evidence="2">Uncharacterized protein</fullName>
    </submittedName>
</protein>
<dbReference type="PANTHER" id="PTHR36529">
    <property type="entry name" value="SLL1095 PROTEIN"/>
    <property type="match status" value="1"/>
</dbReference>
<dbReference type="Pfam" id="PF09837">
    <property type="entry name" value="DUF2064"/>
    <property type="match status" value="1"/>
</dbReference>
<gene>
    <name evidence="1" type="ORF">NS506_05698</name>
    <name evidence="2" type="ORF">NSK11_contig00073-0028</name>
</gene>
<sequence length="249" mass="26151">MNIGEPTEILFPRPGADGPLGASDAVPATLLVVAKSPIAGFAKTRLTPPFSPVDAAYLAACALLDTLDAVRESGIRHRVVAWTGDLDRAERSIELAAALRDVTVIPQRGDTFGERLAHAHLDAAEFGVPVLQIGMDTPQADADLLTRSAARLVATGDAVLGPATDGGWWALGVPEPRPARLLADIPMSTARTGELTETALRHSGFRVHALPTLTDVDTYSDAISVAAISRGRFARTVTDLVTAKTPVPL</sequence>